<reference evidence="2" key="1">
    <citation type="journal article" date="2023" name="G3 (Bethesda)">
        <title>Genome assembly and association tests identify interacting loci associated with vigor, precocity, and sex in interspecific pistachio rootstocks.</title>
        <authorList>
            <person name="Palmer W."/>
            <person name="Jacygrad E."/>
            <person name="Sagayaradj S."/>
            <person name="Cavanaugh K."/>
            <person name="Han R."/>
            <person name="Bertier L."/>
            <person name="Beede B."/>
            <person name="Kafkas S."/>
            <person name="Golino D."/>
            <person name="Preece J."/>
            <person name="Michelmore R."/>
        </authorList>
    </citation>
    <scope>NUCLEOTIDE SEQUENCE [LARGE SCALE GENOMIC DNA]</scope>
</reference>
<protein>
    <submittedName>
        <fullName evidence="1">Uncharacterized protein</fullName>
    </submittedName>
</protein>
<evidence type="ECO:0000313" key="1">
    <source>
        <dbReference type="EMBL" id="KAJ0102587.1"/>
    </source>
</evidence>
<organism evidence="1 2">
    <name type="scientific">Pistacia atlantica</name>
    <dbReference type="NCBI Taxonomy" id="434234"/>
    <lineage>
        <taxon>Eukaryota</taxon>
        <taxon>Viridiplantae</taxon>
        <taxon>Streptophyta</taxon>
        <taxon>Embryophyta</taxon>
        <taxon>Tracheophyta</taxon>
        <taxon>Spermatophyta</taxon>
        <taxon>Magnoliopsida</taxon>
        <taxon>eudicotyledons</taxon>
        <taxon>Gunneridae</taxon>
        <taxon>Pentapetalae</taxon>
        <taxon>rosids</taxon>
        <taxon>malvids</taxon>
        <taxon>Sapindales</taxon>
        <taxon>Anacardiaceae</taxon>
        <taxon>Pistacia</taxon>
    </lineage>
</organism>
<keyword evidence="2" id="KW-1185">Reference proteome</keyword>
<dbReference type="EMBL" id="CM047899">
    <property type="protein sequence ID" value="KAJ0102587.1"/>
    <property type="molecule type" value="Genomic_DNA"/>
</dbReference>
<comment type="caution">
    <text evidence="1">The sequence shown here is derived from an EMBL/GenBank/DDBJ whole genome shotgun (WGS) entry which is preliminary data.</text>
</comment>
<gene>
    <name evidence="1" type="ORF">Patl1_05395</name>
</gene>
<name>A0ACC1BU19_9ROSI</name>
<sequence length="406" mass="45638">MSIQHENSNVEIVTGSRLCDLLSSGTQRWRGQKDQPIDSGAQGKLENLLSQSSNKFCADCGSPDPKWVKSLTSFVAFASLYHFMQFRSLSIGVFICIKCSGVHRSLGVHISKVISVNLDEWTDEQVDALAEIGGNAVVNEKYEAYIPYNLKKPKPDSSIEERSDFIRRKYEKLQFSNCDDHTLHCPFPPPHRRSSSSPASSSACCTLNDKKQYEKQPTRHRIGNAFRNSWGRKETNSKPTKKNNSLASMVEFVGLIKVNVVKGINLVIRDVVTSDPYVVLVLGQQTVRTRVIKNNLNPIWNERLMLSIPENIPPLKVFVYDKDKFSFDDFMGEAEVDIQPLLAAARAYESSTMYESVDFKKSVSSLVEEGVISLVDGKLKQEIILNLQKVERGAIEIELECVPLTQ</sequence>
<evidence type="ECO:0000313" key="2">
    <source>
        <dbReference type="Proteomes" id="UP001164250"/>
    </source>
</evidence>
<proteinExistence type="predicted"/>
<dbReference type="Proteomes" id="UP001164250">
    <property type="component" value="Chromosome 3"/>
</dbReference>
<accession>A0ACC1BU19</accession>